<reference evidence="1 2" key="1">
    <citation type="submission" date="2019-07" db="EMBL/GenBank/DDBJ databases">
        <title>Genome sequencing of KACC 19320.</title>
        <authorList>
            <person name="Heo J."/>
            <person name="Kim S.-J."/>
            <person name="Kim J.-S."/>
            <person name="Hong S.-B."/>
            <person name="Kwon S.-W."/>
        </authorList>
    </citation>
    <scope>NUCLEOTIDE SEQUENCE [LARGE SCALE GENOMIC DNA]</scope>
    <source>
        <strain evidence="1 2">KACC 19320</strain>
    </source>
</reference>
<dbReference type="PANTHER" id="PTHR37816">
    <property type="entry name" value="YALI0E33011P"/>
    <property type="match status" value="1"/>
</dbReference>
<evidence type="ECO:0008006" key="3">
    <source>
        <dbReference type="Google" id="ProtNLM"/>
    </source>
</evidence>
<dbReference type="AlphaFoldDB" id="A0A514Z8X3"/>
<proteinExistence type="predicted"/>
<dbReference type="Proteomes" id="UP000315128">
    <property type="component" value="Chromosome"/>
</dbReference>
<accession>A0A514Z8X3</accession>
<dbReference type="KEGG" id="lack:FLP15_07540"/>
<dbReference type="Gene3D" id="3.40.50.300">
    <property type="entry name" value="P-loop containing nucleotide triphosphate hydrolases"/>
    <property type="match status" value="1"/>
</dbReference>
<evidence type="ECO:0000313" key="1">
    <source>
        <dbReference type="EMBL" id="QDK71038.1"/>
    </source>
</evidence>
<protein>
    <recommendedName>
        <fullName evidence="3">Adenylate kinase</fullName>
    </recommendedName>
</protein>
<dbReference type="RefSeq" id="WP_142766608.1">
    <property type="nucleotide sequence ID" value="NZ_CP041356.1"/>
</dbReference>
<sequence length="106" mass="11988">MINKISCFGNTASGKSYLAEKLAQELDLPHFSLDKLYWQENWTHCTKAEFLAEQRKILAGEYWVLDGTFAECGLAERIERSELVVLLDSKPLDCFTKQVAAKSPTS</sequence>
<organism evidence="1 2">
    <name type="scientific">Lactococcus protaetiae</name>
    <dbReference type="NCBI Taxonomy" id="2592653"/>
    <lineage>
        <taxon>Bacteria</taxon>
        <taxon>Bacillati</taxon>
        <taxon>Bacillota</taxon>
        <taxon>Bacilli</taxon>
        <taxon>Lactobacillales</taxon>
        <taxon>Streptococcaceae</taxon>
        <taxon>Lactococcus</taxon>
    </lineage>
</organism>
<dbReference type="PANTHER" id="PTHR37816:SF3">
    <property type="entry name" value="MODULATES DNA TOPOLOGY"/>
    <property type="match status" value="1"/>
</dbReference>
<name>A0A514Z8X3_9LACT</name>
<gene>
    <name evidence="1" type="ORF">FLP15_07540</name>
</gene>
<dbReference type="SUPFAM" id="SSF52540">
    <property type="entry name" value="P-loop containing nucleoside triphosphate hydrolases"/>
    <property type="match status" value="1"/>
</dbReference>
<dbReference type="InterPro" id="IPR027417">
    <property type="entry name" value="P-loop_NTPase"/>
</dbReference>
<dbReference type="InterPro" id="IPR052922">
    <property type="entry name" value="Cytidylate_Kinase-2"/>
</dbReference>
<dbReference type="EMBL" id="CP041356">
    <property type="protein sequence ID" value="QDK71038.1"/>
    <property type="molecule type" value="Genomic_DNA"/>
</dbReference>
<keyword evidence="2" id="KW-1185">Reference proteome</keyword>
<dbReference type="OrthoDB" id="1201990at2"/>
<evidence type="ECO:0000313" key="2">
    <source>
        <dbReference type="Proteomes" id="UP000315128"/>
    </source>
</evidence>